<protein>
    <submittedName>
        <fullName evidence="2">NAD(P)/FAD-dependent oxidoreductase</fullName>
        <ecNumber evidence="2">1.14.13.-</ecNumber>
    </submittedName>
</protein>
<name>A0ABN9NEH7_9MYCO</name>
<dbReference type="GO" id="GO:0016491">
    <property type="term" value="F:oxidoreductase activity"/>
    <property type="evidence" value="ECO:0007669"/>
    <property type="project" value="UniProtKB-KW"/>
</dbReference>
<dbReference type="EMBL" id="OY726394">
    <property type="protein sequence ID" value="CAJ1505013.1"/>
    <property type="molecule type" value="Genomic_DNA"/>
</dbReference>
<proteinExistence type="predicted"/>
<dbReference type="Pfam" id="PF13450">
    <property type="entry name" value="NAD_binding_8"/>
    <property type="match status" value="1"/>
</dbReference>
<evidence type="ECO:0000313" key="3">
    <source>
        <dbReference type="Proteomes" id="UP001190336"/>
    </source>
</evidence>
<feature type="region of interest" description="Disordered" evidence="1">
    <location>
        <begin position="494"/>
        <end position="528"/>
    </location>
</feature>
<dbReference type="RefSeq" id="WP_308474256.1">
    <property type="nucleotide sequence ID" value="NZ_OY726394.1"/>
</dbReference>
<dbReference type="InterPro" id="IPR036188">
    <property type="entry name" value="FAD/NAD-bd_sf"/>
</dbReference>
<dbReference type="PRINTS" id="PR00420">
    <property type="entry name" value="RNGMNOXGNASE"/>
</dbReference>
<evidence type="ECO:0000313" key="2">
    <source>
        <dbReference type="EMBL" id="CAJ1505013.1"/>
    </source>
</evidence>
<organism evidence="2 3">
    <name type="scientific">[Mycobacterium] kokjensenii</name>
    <dbReference type="NCBI Taxonomy" id="3064287"/>
    <lineage>
        <taxon>Bacteria</taxon>
        <taxon>Bacillati</taxon>
        <taxon>Actinomycetota</taxon>
        <taxon>Actinomycetes</taxon>
        <taxon>Mycobacteriales</taxon>
        <taxon>Mycobacteriaceae</taxon>
        <taxon>Mycolicibacter</taxon>
    </lineage>
</organism>
<dbReference type="EC" id="1.14.13.-" evidence="2"/>
<keyword evidence="2" id="KW-0560">Oxidoreductase</keyword>
<dbReference type="PANTHER" id="PTHR42877">
    <property type="entry name" value="L-ORNITHINE N(5)-MONOOXYGENASE-RELATED"/>
    <property type="match status" value="1"/>
</dbReference>
<dbReference type="SUPFAM" id="SSF51905">
    <property type="entry name" value="FAD/NAD(P)-binding domain"/>
    <property type="match status" value="3"/>
</dbReference>
<keyword evidence="3" id="KW-1185">Reference proteome</keyword>
<gene>
    <name evidence="2" type="ORF">MU0083_003583</name>
</gene>
<reference evidence="2 3" key="1">
    <citation type="submission" date="2023-08" db="EMBL/GenBank/DDBJ databases">
        <authorList>
            <person name="Folkvardsen B D."/>
            <person name="Norman A."/>
        </authorList>
    </citation>
    <scope>NUCLEOTIDE SEQUENCE [LARGE SCALE GENOMIC DNA]</scope>
    <source>
        <strain evidence="2 3">Mu0083</strain>
    </source>
</reference>
<dbReference type="PANTHER" id="PTHR42877:SF4">
    <property type="entry name" value="FAD_NAD(P)-BINDING DOMAIN-CONTAINING PROTEIN-RELATED"/>
    <property type="match status" value="1"/>
</dbReference>
<dbReference type="Proteomes" id="UP001190336">
    <property type="component" value="Chromosome"/>
</dbReference>
<accession>A0ABN9NEH7</accession>
<sequence>MNRNTDVEVAIIGAGPGGIAAAHLLRRRGITDLVILERGDDFGGTWRDNHYPGLAVDIPIFWYELSFARNREWSRLFAPGPEIQRYLTDTARRLDLYRHLRAGSEVIRQVWDEGNSRWRLSIRGGTEYTARFVINSVGGYVNAKDSAGLAGLADFGGTVLRPNAWDDGYDTTGKRVAVIGTGSSGAQIVSALSGKVGRLDVYQRTPNWILPKPDAEITPRLRAVLGAPGVTAAIHHVGRLVFDLFMLVPIVHIMSRLPDRVLVSLMSGYDAVSRVGFRALLRAVVHDPSDRRKLLPRHGILGKRPIISSSYLPAFNDPTTTLITTPIERLTPRGVRTVDGVEREADLIVTATGYELWTDPETYRPGTILGTAGFDLAEDYREHGLRSYAGTAHPRLPNRWEIVGPQGFVGVGWTDFVEMMAEHAVDVIDQTRRAGPDTVVAVRQQAFDDYQERMRTAGKTAHLYFTRCNAGINTYFVNSQGATVYHRPQTIVGARRQARRAPRTDYQMTHGRPLDVQGDVASARGKSS</sequence>
<evidence type="ECO:0000256" key="1">
    <source>
        <dbReference type="SAM" id="MobiDB-lite"/>
    </source>
</evidence>
<dbReference type="InterPro" id="IPR051209">
    <property type="entry name" value="FAD-bind_Monooxygenase_sf"/>
</dbReference>
<dbReference type="Gene3D" id="3.50.50.60">
    <property type="entry name" value="FAD/NAD(P)-binding domain"/>
    <property type="match status" value="3"/>
</dbReference>